<dbReference type="GO" id="GO:0016301">
    <property type="term" value="F:kinase activity"/>
    <property type="evidence" value="ECO:0007669"/>
    <property type="project" value="UniProtKB-KW"/>
</dbReference>
<keyword evidence="3" id="KW-0418">Kinase</keyword>
<dbReference type="RefSeq" id="WP_196295489.1">
    <property type="nucleotide sequence ID" value="NZ_JADQDM010000022.1"/>
</dbReference>
<dbReference type="Pfam" id="PF06580">
    <property type="entry name" value="His_kinase"/>
    <property type="match status" value="1"/>
</dbReference>
<evidence type="ECO:0000259" key="2">
    <source>
        <dbReference type="Pfam" id="PF06580"/>
    </source>
</evidence>
<keyword evidence="1" id="KW-1133">Transmembrane helix</keyword>
<feature type="transmembrane region" description="Helical" evidence="1">
    <location>
        <begin position="108"/>
        <end position="132"/>
    </location>
</feature>
<feature type="transmembrane region" description="Helical" evidence="1">
    <location>
        <begin position="10"/>
        <end position="27"/>
    </location>
</feature>
<organism evidence="3 4">
    <name type="scientific">Hymenobacter ruricola</name>
    <dbReference type="NCBI Taxonomy" id="2791023"/>
    <lineage>
        <taxon>Bacteria</taxon>
        <taxon>Pseudomonadati</taxon>
        <taxon>Bacteroidota</taxon>
        <taxon>Cytophagia</taxon>
        <taxon>Cytophagales</taxon>
        <taxon>Hymenobacteraceae</taxon>
        <taxon>Hymenobacter</taxon>
    </lineage>
</organism>
<name>A0ABS0IC71_9BACT</name>
<keyword evidence="1" id="KW-0812">Transmembrane</keyword>
<dbReference type="PANTHER" id="PTHR34220">
    <property type="entry name" value="SENSOR HISTIDINE KINASE YPDA"/>
    <property type="match status" value="1"/>
</dbReference>
<sequence length="339" mass="39046">MLDFLRRHRVVLLHVSFWGLYFSWYVYQFRAEYSWLASVGYTGLSIVLYLPLVYFNYFGLLPRWLRHQRTGRYLLEFAAAFLPALALRVYVLWHFAPANVSPDYLYSPLYVLGLGVSMLFIAAFVSMLRFAVGWFELEARAKTLENAQLTAELQLLKAQINPHFLFNTLNNLQYLAYMQSPHTPEGIARLGQMMRYMIYDSNHPEVALSEELEYMQNYISLEQLRLNNPNAIAFEVAGPVAAQQIAPLILVSFLENAFKHGLATHGNGWVRVRVELEGSRCDYTVTNSRPATLSPPKKYSGAGLQNVRRRLALSYPGRHSLQIDELPEEYRVHLRLALS</sequence>
<keyword evidence="1" id="KW-0472">Membrane</keyword>
<reference evidence="3 4" key="1">
    <citation type="submission" date="2020-11" db="EMBL/GenBank/DDBJ databases">
        <authorList>
            <person name="Kim M.K."/>
        </authorList>
    </citation>
    <scope>NUCLEOTIDE SEQUENCE [LARGE SCALE GENOMIC DNA]</scope>
    <source>
        <strain evidence="3 4">BT662</strain>
    </source>
</reference>
<dbReference type="InterPro" id="IPR036890">
    <property type="entry name" value="HATPase_C_sf"/>
</dbReference>
<comment type="caution">
    <text evidence="3">The sequence shown here is derived from an EMBL/GenBank/DDBJ whole genome shotgun (WGS) entry which is preliminary data.</text>
</comment>
<evidence type="ECO:0000256" key="1">
    <source>
        <dbReference type="SAM" id="Phobius"/>
    </source>
</evidence>
<proteinExistence type="predicted"/>
<evidence type="ECO:0000313" key="4">
    <source>
        <dbReference type="Proteomes" id="UP000618931"/>
    </source>
</evidence>
<feature type="transmembrane region" description="Helical" evidence="1">
    <location>
        <begin position="39"/>
        <end position="61"/>
    </location>
</feature>
<dbReference type="Gene3D" id="3.30.565.10">
    <property type="entry name" value="Histidine kinase-like ATPase, C-terminal domain"/>
    <property type="match status" value="1"/>
</dbReference>
<dbReference type="EMBL" id="JADQDM010000022">
    <property type="protein sequence ID" value="MBF9224069.1"/>
    <property type="molecule type" value="Genomic_DNA"/>
</dbReference>
<dbReference type="InterPro" id="IPR050640">
    <property type="entry name" value="Bact_2-comp_sensor_kinase"/>
</dbReference>
<protein>
    <submittedName>
        <fullName evidence="3">Histidine kinase</fullName>
    </submittedName>
</protein>
<dbReference type="PANTHER" id="PTHR34220:SF7">
    <property type="entry name" value="SENSOR HISTIDINE KINASE YPDA"/>
    <property type="match status" value="1"/>
</dbReference>
<dbReference type="Proteomes" id="UP000618931">
    <property type="component" value="Unassembled WGS sequence"/>
</dbReference>
<dbReference type="InterPro" id="IPR010559">
    <property type="entry name" value="Sig_transdc_His_kin_internal"/>
</dbReference>
<gene>
    <name evidence="3" type="ORF">I2H31_23400</name>
</gene>
<accession>A0ABS0IC71</accession>
<feature type="transmembrane region" description="Helical" evidence="1">
    <location>
        <begin position="73"/>
        <end position="96"/>
    </location>
</feature>
<keyword evidence="4" id="KW-1185">Reference proteome</keyword>
<feature type="domain" description="Signal transduction histidine kinase internal region" evidence="2">
    <location>
        <begin position="151"/>
        <end position="228"/>
    </location>
</feature>
<evidence type="ECO:0000313" key="3">
    <source>
        <dbReference type="EMBL" id="MBF9224069.1"/>
    </source>
</evidence>
<dbReference type="SUPFAM" id="SSF55874">
    <property type="entry name" value="ATPase domain of HSP90 chaperone/DNA topoisomerase II/histidine kinase"/>
    <property type="match status" value="1"/>
</dbReference>
<keyword evidence="3" id="KW-0808">Transferase</keyword>